<gene>
    <name evidence="4 5" type="primary">LOC113075851</name>
</gene>
<organism evidence="3 4">
    <name type="scientific">Carassius auratus</name>
    <name type="common">Goldfish</name>
    <dbReference type="NCBI Taxonomy" id="7957"/>
    <lineage>
        <taxon>Eukaryota</taxon>
        <taxon>Metazoa</taxon>
        <taxon>Chordata</taxon>
        <taxon>Craniata</taxon>
        <taxon>Vertebrata</taxon>
        <taxon>Euteleostomi</taxon>
        <taxon>Actinopterygii</taxon>
        <taxon>Neopterygii</taxon>
        <taxon>Teleostei</taxon>
        <taxon>Ostariophysi</taxon>
        <taxon>Cypriniformes</taxon>
        <taxon>Cyprinidae</taxon>
        <taxon>Cyprininae</taxon>
        <taxon>Carassius</taxon>
    </lineage>
</organism>
<sequence length="1642" mass="188040">MATASQQAELPLQVEEWTREQVYYWLTEVIKVDKKHADKLYEEEVSGEELICYQPKHLQELGIKHGPAVKIITRLETLKKEQQETYSSDNSYTQHTEARLNTTVGNEDSISTDQTQIAKNGKKSKRKSHKKENTVLKSANSTDKLIQSGKDSMDNISKSTPKEDPQLNAPVSELPSQNKNIPLSETSQEIEPTESADPKTSNINADKVVDKEKHMRRSRSIQQSCSLYPFDQNSASHRYIQNYTLPPETGPGNLTDPVQEYKFMGRTDDIDVIKKKFNKEVFRFAAGCMNSRTNGTIHFGVADSKDSQYAHGEIIGVSVDKKDTIIDHFNQGIKSHFDEHTDEAKQCIRQPRFVEVLCPDGTLSGKYVIEVDVVPSHSIVQGKLFYIQTLDEENQWKKSKEKSLFIREGAATHDICKIGNTREFQSEIARINKKVNVLDNMRKEAEKRPLSKGTSNQGEKLKNLLTYGGSRLDHYDYYIIVTNKSHPEQLQHLQFMTTLKLFCVLDFDPNSVVNGSCHNYRDVRIANLHKPSQFHGDPGTIVKNLNLYKQTSWVFCNGREDLNTESDRPLQSNEWLKHKAGEVQDMISFLCNKDTLPRGRFLVIFLLLSTVEASVDPIFDTFMSFYKNLGGAENTLSICTSDTSFQKWRDFIQARCDDDISQRSIYDLELSEINGTILKLCQNKQNAQRLLPSAEGSSVILQKKDEDLMTSLDILCENECENEYDESSAEFEEFKIKTESEFYRGGKVKWWNFYFSEQPAAKPFIKRDKHSKLESSIRSQNKNCKSSCVTVNLFHHPGCGGTTMAMHVMWNLRKEFRCAVLKDNTISKEEVAQDVTHLIKCGKSENSLKTPVLLLVEDSEETENTQVLKHSLRTITGETGATVIILNCIRTKTPQDRHNKSVDQSEFITAKLSDKEKLAFEMKLKELQEIKSFTTENFYSFMIMKTNFDPEYVANVATNILKDFTVSESKQTRLFCILALLNSYVAEPAVSRSICEDFLSIKSVFWGRESVLEEMEPYSCLLIEFGAEEYGGFKAIRFVHQHLATECVKQLENTHNCSRADIVLDMLHCDAFFKTFAVKDVLVQSMKSMLITRQRKTEGDEKDTLFSPLIEDINSREDGLNKIQKIFIAASERFDKDFTIPQALARHLYLKEKNFAEAKRWADIAKAIKENSYTVDTVGQVAKTELKNKLECKKQENKPCTAEDLSEYLELASTATKAFRKAQTLAKTDDALEIEQELHRKLSPYNISGYMGEIDTAMTVFDIIKKLPLFKKCDPMKDHYIQSFLKGNLPCTNIPVWENKSNHEFVAVLQNYESFLTSLKSQVKEAFDFLEIYFTYMKEKGSDNMRDAKTRKRISEHYQYYISLFCTSPEDEQKEKKQKPTLSLNMEIEECRMFLEKNRADTFPGLLQVLEPKKVSVEQIAEKYSFIYKNSAIKTTKDKTNHLLAHLILQLICSKSKLAKSTEELNDLLKEILQDVGTQHQYPEPFYLAILLLWPGKNVSSTGIKTYVDKIRSSARKNLSHMYRTRSTIAHFFLGTSDGIQRLVTKVSLDRSESVSNVKNRNILWQTGEIFKETPINSKLLRVRGTIEQGEVFTEYGNLKIPLRPAFLGGVRSGYSTENVSFYIGFAMDGPLAYDIQYEDDR</sequence>
<feature type="compositionally biased region" description="Basic residues" evidence="1">
    <location>
        <begin position="120"/>
        <end position="130"/>
    </location>
</feature>
<feature type="compositionally biased region" description="Polar residues" evidence="1">
    <location>
        <begin position="174"/>
        <end position="190"/>
    </location>
</feature>
<reference evidence="4 5" key="1">
    <citation type="submission" date="2025-04" db="UniProtKB">
        <authorList>
            <consortium name="RefSeq"/>
        </authorList>
    </citation>
    <scope>IDENTIFICATION</scope>
    <source>
        <strain evidence="4 5">Wakin</strain>
        <tissue evidence="4 5">Muscle</tissue>
    </source>
</reference>
<dbReference type="GO" id="GO:0005737">
    <property type="term" value="C:cytoplasm"/>
    <property type="evidence" value="ECO:0007669"/>
    <property type="project" value="TreeGrafter"/>
</dbReference>
<evidence type="ECO:0000313" key="4">
    <source>
        <dbReference type="RefSeq" id="XP_026104296.1"/>
    </source>
</evidence>
<dbReference type="Proteomes" id="UP000515129">
    <property type="component" value="Unplaced"/>
</dbReference>
<feature type="domain" description="SAM" evidence="2">
    <location>
        <begin position="17"/>
        <end position="63"/>
    </location>
</feature>
<proteinExistence type="predicted"/>
<dbReference type="PANTHER" id="PTHR16155:SF18">
    <property type="entry name" value="STERILE ALPHA MOTIF DOMAIN-CONTAINING PROTEIN 9-LIKE"/>
    <property type="match status" value="1"/>
</dbReference>
<evidence type="ECO:0000313" key="3">
    <source>
        <dbReference type="Proteomes" id="UP000515129"/>
    </source>
</evidence>
<name>A0A6P6N7J0_CARAU</name>
<dbReference type="RefSeq" id="XP_026104296.1">
    <property type="nucleotide sequence ID" value="XM_026248511.1"/>
</dbReference>
<evidence type="ECO:0000256" key="1">
    <source>
        <dbReference type="SAM" id="MobiDB-lite"/>
    </source>
</evidence>
<dbReference type="Pfam" id="PF00536">
    <property type="entry name" value="SAM_1"/>
    <property type="match status" value="1"/>
</dbReference>
<keyword evidence="3" id="KW-1185">Reference proteome</keyword>
<feature type="region of interest" description="Disordered" evidence="1">
    <location>
        <begin position="83"/>
        <end position="220"/>
    </location>
</feature>
<dbReference type="Gene3D" id="1.10.150.50">
    <property type="entry name" value="Transcription Factor, Ets-1"/>
    <property type="match status" value="1"/>
</dbReference>
<feature type="compositionally biased region" description="Polar residues" evidence="1">
    <location>
        <begin position="135"/>
        <end position="145"/>
    </location>
</feature>
<dbReference type="InterPro" id="IPR013761">
    <property type="entry name" value="SAM/pointed_sf"/>
</dbReference>
<dbReference type="PROSITE" id="PS50105">
    <property type="entry name" value="SAM_DOMAIN"/>
    <property type="match status" value="1"/>
</dbReference>
<dbReference type="GeneID" id="113075851"/>
<dbReference type="RefSeq" id="XP_026104297.1">
    <property type="nucleotide sequence ID" value="XM_026248512.1"/>
</dbReference>
<protein>
    <submittedName>
        <fullName evidence="4 5">Sterile alpha motif domain-containing protein 9-like</fullName>
    </submittedName>
</protein>
<feature type="compositionally biased region" description="Polar residues" evidence="1">
    <location>
        <begin position="84"/>
        <end position="118"/>
    </location>
</feature>
<dbReference type="KEGG" id="caua:113075851"/>
<dbReference type="InterPro" id="IPR001660">
    <property type="entry name" value="SAM"/>
</dbReference>
<evidence type="ECO:0000259" key="2">
    <source>
        <dbReference type="PROSITE" id="PS50105"/>
    </source>
</evidence>
<dbReference type="SUPFAM" id="SSF47769">
    <property type="entry name" value="SAM/Pointed domain"/>
    <property type="match status" value="1"/>
</dbReference>
<evidence type="ECO:0000313" key="5">
    <source>
        <dbReference type="RefSeq" id="XP_026104297.1"/>
    </source>
</evidence>
<dbReference type="PANTHER" id="PTHR16155">
    <property type="entry name" value="DED DOMAIN-CONTAINING PROTEIN"/>
    <property type="match status" value="1"/>
</dbReference>
<accession>A0A6P6N7J0</accession>
<dbReference type="OrthoDB" id="2337140at2759"/>